<feature type="compositionally biased region" description="Polar residues" evidence="1">
    <location>
        <begin position="150"/>
        <end position="164"/>
    </location>
</feature>
<dbReference type="EMBL" id="UINC01012691">
    <property type="protein sequence ID" value="SVA55281.1"/>
    <property type="molecule type" value="Genomic_DNA"/>
</dbReference>
<evidence type="ECO:0000313" key="2">
    <source>
        <dbReference type="EMBL" id="SVA55281.1"/>
    </source>
</evidence>
<proteinExistence type="predicted"/>
<gene>
    <name evidence="2" type="ORF">METZ01_LOCUS108135</name>
</gene>
<name>A0A381WSK4_9ZZZZ</name>
<protein>
    <submittedName>
        <fullName evidence="2">Uncharacterized protein</fullName>
    </submittedName>
</protein>
<dbReference type="AlphaFoldDB" id="A0A381WSK4"/>
<accession>A0A381WSK4</accession>
<sequence>MTTGSPKDVAALDVTIDGVTQKPGVDYSVTNLASGTQIAFSSSLEAGEVAVVVYRAIPATSQTLAYTEQFTAVQNDGTPVLGGDLNLNEKRIISALNTDLKIEVGSGGALKLNDLAFPSADGASGQFLMTDGVGSITWQTPPGAVGGEANTASNAGTNQEGTGVFKQKSNTNLEFKRLIAG</sequence>
<evidence type="ECO:0000256" key="1">
    <source>
        <dbReference type="SAM" id="MobiDB-lite"/>
    </source>
</evidence>
<feature type="region of interest" description="Disordered" evidence="1">
    <location>
        <begin position="145"/>
        <end position="164"/>
    </location>
</feature>
<reference evidence="2" key="1">
    <citation type="submission" date="2018-05" db="EMBL/GenBank/DDBJ databases">
        <authorList>
            <person name="Lanie J.A."/>
            <person name="Ng W.-L."/>
            <person name="Kazmierczak K.M."/>
            <person name="Andrzejewski T.M."/>
            <person name="Davidsen T.M."/>
            <person name="Wayne K.J."/>
            <person name="Tettelin H."/>
            <person name="Glass J.I."/>
            <person name="Rusch D."/>
            <person name="Podicherti R."/>
            <person name="Tsui H.-C.T."/>
            <person name="Winkler M.E."/>
        </authorList>
    </citation>
    <scope>NUCLEOTIDE SEQUENCE</scope>
</reference>
<organism evidence="2">
    <name type="scientific">marine metagenome</name>
    <dbReference type="NCBI Taxonomy" id="408172"/>
    <lineage>
        <taxon>unclassified sequences</taxon>
        <taxon>metagenomes</taxon>
        <taxon>ecological metagenomes</taxon>
    </lineage>
</organism>
<feature type="non-terminal residue" evidence="2">
    <location>
        <position position="181"/>
    </location>
</feature>